<gene>
    <name evidence="2" type="ORF">DWU98_02735</name>
</gene>
<feature type="signal peptide" evidence="1">
    <location>
        <begin position="1"/>
        <end position="18"/>
    </location>
</feature>
<organism evidence="2 3">
    <name type="scientific">Dyella monticola</name>
    <dbReference type="NCBI Taxonomy" id="1927958"/>
    <lineage>
        <taxon>Bacteria</taxon>
        <taxon>Pseudomonadati</taxon>
        <taxon>Pseudomonadota</taxon>
        <taxon>Gammaproteobacteria</taxon>
        <taxon>Lysobacterales</taxon>
        <taxon>Rhodanobacteraceae</taxon>
        <taxon>Dyella</taxon>
    </lineage>
</organism>
<feature type="chain" id="PRO_5016686800" evidence="1">
    <location>
        <begin position="19"/>
        <end position="95"/>
    </location>
</feature>
<dbReference type="EMBL" id="QRBE01000001">
    <property type="protein sequence ID" value="RDS84888.1"/>
    <property type="molecule type" value="Genomic_DNA"/>
</dbReference>
<keyword evidence="3" id="KW-1185">Reference proteome</keyword>
<evidence type="ECO:0000313" key="2">
    <source>
        <dbReference type="EMBL" id="RDS84888.1"/>
    </source>
</evidence>
<keyword evidence="1" id="KW-0732">Signal</keyword>
<dbReference type="OrthoDB" id="5959004at2"/>
<accession>A0A370X930</accession>
<comment type="caution">
    <text evidence="2">The sequence shown here is derived from an EMBL/GenBank/DDBJ whole genome shotgun (WGS) entry which is preliminary data.</text>
</comment>
<sequence>MARYLILVLLLISATAYAESSLRVGTKVLTIGDSATRVQQLMGQPTIRTFISTPSSSLPNNQLMPGEQWQYAQDGKTIVITIVDGRIVKFETLYE</sequence>
<name>A0A370X930_9GAMM</name>
<evidence type="ECO:0000256" key="1">
    <source>
        <dbReference type="SAM" id="SignalP"/>
    </source>
</evidence>
<dbReference type="AlphaFoldDB" id="A0A370X930"/>
<dbReference type="RefSeq" id="WP_115493908.1">
    <property type="nucleotide sequence ID" value="NZ_QRBE01000001.1"/>
</dbReference>
<evidence type="ECO:0000313" key="3">
    <source>
        <dbReference type="Proteomes" id="UP000254258"/>
    </source>
</evidence>
<reference evidence="2 3" key="1">
    <citation type="submission" date="2018-07" db="EMBL/GenBank/DDBJ databases">
        <title>Dyella monticola sp. nov. and Dyella psychrodurans sp. nov. isolated from monsoon evergreen broad-leaved forest soil of Dinghu Mountain, China.</title>
        <authorList>
            <person name="Gao Z."/>
            <person name="Qiu L."/>
        </authorList>
    </citation>
    <scope>NUCLEOTIDE SEQUENCE [LARGE SCALE GENOMIC DNA]</scope>
    <source>
        <strain evidence="2 3">4G-K06</strain>
    </source>
</reference>
<dbReference type="Proteomes" id="UP000254258">
    <property type="component" value="Unassembled WGS sequence"/>
</dbReference>
<protein>
    <submittedName>
        <fullName evidence="2">DUF2845 domain-containing protein</fullName>
    </submittedName>
</protein>
<proteinExistence type="predicted"/>